<dbReference type="EMBL" id="CAJQZP010001531">
    <property type="protein sequence ID" value="CAG5052530.1"/>
    <property type="molecule type" value="Genomic_DNA"/>
</dbReference>
<dbReference type="GO" id="GO:0005774">
    <property type="term" value="C:vacuolar membrane"/>
    <property type="evidence" value="ECO:0007669"/>
    <property type="project" value="UniProtKB-SubCell"/>
</dbReference>
<dbReference type="AlphaFoldDB" id="A0A8S3Y2Y7"/>
<feature type="transmembrane region" description="Helical" evidence="14">
    <location>
        <begin position="89"/>
        <end position="108"/>
    </location>
</feature>
<keyword evidence="10" id="KW-0969">Cilium</keyword>
<evidence type="ECO:0000256" key="10">
    <source>
        <dbReference type="ARBA" id="ARBA00023069"/>
    </source>
</evidence>
<evidence type="ECO:0000313" key="16">
    <source>
        <dbReference type="Proteomes" id="UP000691718"/>
    </source>
</evidence>
<comment type="function">
    <text evidence="1">Required for ciliogenesis.</text>
</comment>
<evidence type="ECO:0000256" key="2">
    <source>
        <dbReference type="ARBA" id="ARBA00004128"/>
    </source>
</evidence>
<gene>
    <name evidence="15" type="ORF">PAPOLLO_LOCUS25392</name>
</gene>
<evidence type="ECO:0000256" key="12">
    <source>
        <dbReference type="ARBA" id="ARBA00023180"/>
    </source>
</evidence>
<keyword evidence="6" id="KW-0926">Vacuole</keyword>
<evidence type="ECO:0000256" key="4">
    <source>
        <dbReference type="ARBA" id="ARBA00010572"/>
    </source>
</evidence>
<feature type="transmembrane region" description="Helical" evidence="14">
    <location>
        <begin position="120"/>
        <end position="139"/>
    </location>
</feature>
<evidence type="ECO:0000256" key="1">
    <source>
        <dbReference type="ARBA" id="ARBA00003709"/>
    </source>
</evidence>
<comment type="caution">
    <text evidence="15">The sequence shown here is derived from an EMBL/GenBank/DDBJ whole genome shotgun (WGS) entry which is preliminary data.</text>
</comment>
<organism evidence="15 16">
    <name type="scientific">Parnassius apollo</name>
    <name type="common">Apollo butterfly</name>
    <name type="synonym">Papilio apollo</name>
    <dbReference type="NCBI Taxonomy" id="110799"/>
    <lineage>
        <taxon>Eukaryota</taxon>
        <taxon>Metazoa</taxon>
        <taxon>Ecdysozoa</taxon>
        <taxon>Arthropoda</taxon>
        <taxon>Hexapoda</taxon>
        <taxon>Insecta</taxon>
        <taxon>Pterygota</taxon>
        <taxon>Neoptera</taxon>
        <taxon>Endopterygota</taxon>
        <taxon>Lepidoptera</taxon>
        <taxon>Glossata</taxon>
        <taxon>Ditrysia</taxon>
        <taxon>Papilionoidea</taxon>
        <taxon>Papilionidae</taxon>
        <taxon>Parnassiinae</taxon>
        <taxon>Parnassini</taxon>
        <taxon>Parnassius</taxon>
        <taxon>Parnassius</taxon>
    </lineage>
</organism>
<dbReference type="PANTHER" id="PTHR13306">
    <property type="entry name" value="TRANSMEMBRANE PROTEIN 138"/>
    <property type="match status" value="1"/>
</dbReference>
<keyword evidence="7 14" id="KW-0812">Transmembrane</keyword>
<evidence type="ECO:0000256" key="5">
    <source>
        <dbReference type="ARBA" id="ARBA00014515"/>
    </source>
</evidence>
<keyword evidence="16" id="KW-1185">Reference proteome</keyword>
<evidence type="ECO:0000313" key="15">
    <source>
        <dbReference type="EMBL" id="CAG5052530.1"/>
    </source>
</evidence>
<dbReference type="OrthoDB" id="189688at2759"/>
<evidence type="ECO:0000256" key="8">
    <source>
        <dbReference type="ARBA" id="ARBA00022794"/>
    </source>
</evidence>
<dbReference type="InterPro" id="IPR024133">
    <property type="entry name" value="TM_138"/>
</dbReference>
<keyword evidence="9 14" id="KW-1133">Transmembrane helix</keyword>
<feature type="transmembrane region" description="Helical" evidence="14">
    <location>
        <begin position="66"/>
        <end position="82"/>
    </location>
</feature>
<protein>
    <recommendedName>
        <fullName evidence="5">Transmembrane protein 138</fullName>
    </recommendedName>
</protein>
<keyword evidence="12" id="KW-0325">Glycoprotein</keyword>
<evidence type="ECO:0000256" key="14">
    <source>
        <dbReference type="SAM" id="Phobius"/>
    </source>
</evidence>
<sequence length="166" mass="19678">MTSHCQLIFMFCDLIFNCISLFPKSHDGLLVLFIFQDLFLILSVTMMLMTFFSTYLFKLRMVRNKILFFLLILQAGLLEVLIRKFRAAGSVIAAYMVTSVTLHAVWLLEKWSDPESVSTPMLIVLFTLQRCLSPWYYFFYKRAALRVSDPRFYEDMDWINRQLQTH</sequence>
<evidence type="ECO:0000256" key="6">
    <source>
        <dbReference type="ARBA" id="ARBA00022554"/>
    </source>
</evidence>
<dbReference type="Proteomes" id="UP000691718">
    <property type="component" value="Unassembled WGS sequence"/>
</dbReference>
<comment type="similarity">
    <text evidence="4">Belongs to the TMEM138 family.</text>
</comment>
<keyword evidence="13" id="KW-0966">Cell projection</keyword>
<proteinExistence type="inferred from homology"/>
<dbReference type="PANTHER" id="PTHR13306:SF6">
    <property type="entry name" value="TRANSMEMBRANE PROTEIN 138"/>
    <property type="match status" value="1"/>
</dbReference>
<evidence type="ECO:0000256" key="7">
    <source>
        <dbReference type="ARBA" id="ARBA00022692"/>
    </source>
</evidence>
<dbReference type="GO" id="GO:0030030">
    <property type="term" value="P:cell projection organization"/>
    <property type="evidence" value="ECO:0007669"/>
    <property type="project" value="UniProtKB-KW"/>
</dbReference>
<comment type="subcellular location">
    <subcellularLocation>
        <location evidence="3">Cell projection</location>
        <location evidence="3">Cilium</location>
    </subcellularLocation>
    <subcellularLocation>
        <location evidence="2">Vacuole membrane</location>
        <topology evidence="2">Multi-pass membrane protein</topology>
    </subcellularLocation>
</comment>
<accession>A0A8S3Y2Y7</accession>
<evidence type="ECO:0000256" key="13">
    <source>
        <dbReference type="ARBA" id="ARBA00023273"/>
    </source>
</evidence>
<dbReference type="Pfam" id="PF14935">
    <property type="entry name" value="TMEM138"/>
    <property type="match status" value="1"/>
</dbReference>
<evidence type="ECO:0000256" key="9">
    <source>
        <dbReference type="ARBA" id="ARBA00022989"/>
    </source>
</evidence>
<keyword evidence="8" id="KW-0970">Cilium biogenesis/degradation</keyword>
<evidence type="ECO:0000256" key="3">
    <source>
        <dbReference type="ARBA" id="ARBA00004138"/>
    </source>
</evidence>
<feature type="transmembrane region" description="Helical" evidence="14">
    <location>
        <begin position="29"/>
        <end position="54"/>
    </location>
</feature>
<name>A0A8S3Y2Y7_PARAO</name>
<keyword evidence="11 14" id="KW-0472">Membrane</keyword>
<dbReference type="GO" id="GO:0005929">
    <property type="term" value="C:cilium"/>
    <property type="evidence" value="ECO:0007669"/>
    <property type="project" value="UniProtKB-SubCell"/>
</dbReference>
<evidence type="ECO:0000256" key="11">
    <source>
        <dbReference type="ARBA" id="ARBA00023136"/>
    </source>
</evidence>
<reference evidence="15" key="1">
    <citation type="submission" date="2021-04" db="EMBL/GenBank/DDBJ databases">
        <authorList>
            <person name="Tunstrom K."/>
        </authorList>
    </citation>
    <scope>NUCLEOTIDE SEQUENCE</scope>
</reference>